<accession>A0ABV2Z6J2</accession>
<keyword evidence="2 6" id="KW-0645">Protease</keyword>
<keyword evidence="7" id="KW-1185">Reference proteome</keyword>
<feature type="domain" description="Prohead serine protease" evidence="5">
    <location>
        <begin position="13"/>
        <end position="166"/>
    </location>
</feature>
<organism evidence="6 7">
    <name type="scientific">Streptomyces catenulae</name>
    <dbReference type="NCBI Taxonomy" id="66875"/>
    <lineage>
        <taxon>Bacteria</taxon>
        <taxon>Bacillati</taxon>
        <taxon>Actinomycetota</taxon>
        <taxon>Actinomycetes</taxon>
        <taxon>Kitasatosporales</taxon>
        <taxon>Streptomycetaceae</taxon>
        <taxon>Streptomyces</taxon>
    </lineage>
</organism>
<reference evidence="6 7" key="1">
    <citation type="submission" date="2024-06" db="EMBL/GenBank/DDBJ databases">
        <title>The Natural Products Discovery Center: Release of the First 8490 Sequenced Strains for Exploring Actinobacteria Biosynthetic Diversity.</title>
        <authorList>
            <person name="Kalkreuter E."/>
            <person name="Kautsar S.A."/>
            <person name="Yang D."/>
            <person name="Bader C.D."/>
            <person name="Teijaro C.N."/>
            <person name="Fluegel L."/>
            <person name="Davis C.M."/>
            <person name="Simpson J.R."/>
            <person name="Lauterbach L."/>
            <person name="Steele A.D."/>
            <person name="Gui C."/>
            <person name="Meng S."/>
            <person name="Li G."/>
            <person name="Viehrig K."/>
            <person name="Ye F."/>
            <person name="Su P."/>
            <person name="Kiefer A.F."/>
            <person name="Nichols A."/>
            <person name="Cepeda A.J."/>
            <person name="Yan W."/>
            <person name="Fan B."/>
            <person name="Jiang Y."/>
            <person name="Adhikari A."/>
            <person name="Zheng C.-J."/>
            <person name="Schuster L."/>
            <person name="Cowan T.M."/>
            <person name="Smanski M.J."/>
            <person name="Chevrette M.G."/>
            <person name="De Carvalho L.P.S."/>
            <person name="Shen B."/>
        </authorList>
    </citation>
    <scope>NUCLEOTIDE SEQUENCE [LARGE SCALE GENOMIC DNA]</scope>
    <source>
        <strain evidence="6 7">NPDC033039</strain>
    </source>
</reference>
<evidence type="ECO:0000256" key="4">
    <source>
        <dbReference type="SAM" id="MobiDB-lite"/>
    </source>
</evidence>
<sequence length="245" mass="26522">MTTETRSLSAPAEIRANGDMTTMRGYAYRFGELSHDLGGFRERIAPGAGMASLERNDVVATFNHNMDRVLGRRSSGTLRVGEDDHGGWYEIDLPNTTTGRDLAELLKRGDVKGSSFTFRVARSGQRRAGTDPETGLPIREITEMDVAELGPVLTPAYPTTDAALRSIGAVLGVELRAAKPDDEDPEESEEDEPEKSPEGTDEPAGGPEGKDPDEPEEDEPDKHKDARALARALSTTGGTTWTLRP</sequence>
<dbReference type="InterPro" id="IPR054613">
    <property type="entry name" value="Peptidase_S78_dom"/>
</dbReference>
<feature type="region of interest" description="Disordered" evidence="4">
    <location>
        <begin position="177"/>
        <end position="245"/>
    </location>
</feature>
<feature type="compositionally biased region" description="Acidic residues" evidence="4">
    <location>
        <begin position="181"/>
        <end position="193"/>
    </location>
</feature>
<dbReference type="RefSeq" id="WP_051739725.1">
    <property type="nucleotide sequence ID" value="NZ_JBEZVI010000028.1"/>
</dbReference>
<keyword evidence="1" id="KW-1188">Viral release from host cell</keyword>
<dbReference type="Pfam" id="PF04586">
    <property type="entry name" value="Peptidase_S78"/>
    <property type="match status" value="1"/>
</dbReference>
<feature type="compositionally biased region" description="Polar residues" evidence="4">
    <location>
        <begin position="233"/>
        <end position="245"/>
    </location>
</feature>
<evidence type="ECO:0000259" key="5">
    <source>
        <dbReference type="Pfam" id="PF04586"/>
    </source>
</evidence>
<evidence type="ECO:0000313" key="6">
    <source>
        <dbReference type="EMBL" id="MEU3713622.1"/>
    </source>
</evidence>
<dbReference type="GO" id="GO:0006508">
    <property type="term" value="P:proteolysis"/>
    <property type="evidence" value="ECO:0007669"/>
    <property type="project" value="UniProtKB-KW"/>
</dbReference>
<evidence type="ECO:0000256" key="1">
    <source>
        <dbReference type="ARBA" id="ARBA00022612"/>
    </source>
</evidence>
<protein>
    <submittedName>
        <fullName evidence="6">HK97 family phage prohead protease</fullName>
    </submittedName>
</protein>
<gene>
    <name evidence="6" type="ORF">AB0E61_26430</name>
</gene>
<dbReference type="EMBL" id="JBEZVI010000028">
    <property type="protein sequence ID" value="MEU3713622.1"/>
    <property type="molecule type" value="Genomic_DNA"/>
</dbReference>
<name>A0ABV2Z6J2_9ACTN</name>
<proteinExistence type="predicted"/>
<comment type="caution">
    <text evidence="6">The sequence shown here is derived from an EMBL/GenBank/DDBJ whole genome shotgun (WGS) entry which is preliminary data.</text>
</comment>
<evidence type="ECO:0000256" key="2">
    <source>
        <dbReference type="ARBA" id="ARBA00022670"/>
    </source>
</evidence>
<dbReference type="InterPro" id="IPR006433">
    <property type="entry name" value="Prohead_protease"/>
</dbReference>
<dbReference type="GO" id="GO:0008233">
    <property type="term" value="F:peptidase activity"/>
    <property type="evidence" value="ECO:0007669"/>
    <property type="project" value="UniProtKB-KW"/>
</dbReference>
<dbReference type="NCBIfam" id="TIGR01543">
    <property type="entry name" value="proheadase_HK97"/>
    <property type="match status" value="1"/>
</dbReference>
<keyword evidence="3" id="KW-0378">Hydrolase</keyword>
<dbReference type="Proteomes" id="UP001550853">
    <property type="component" value="Unassembled WGS sequence"/>
</dbReference>
<evidence type="ECO:0000256" key="3">
    <source>
        <dbReference type="ARBA" id="ARBA00022801"/>
    </source>
</evidence>
<evidence type="ECO:0000313" key="7">
    <source>
        <dbReference type="Proteomes" id="UP001550853"/>
    </source>
</evidence>